<name>A0A0C2MYE3_THEKT</name>
<reference evidence="2 3" key="1">
    <citation type="journal article" date="2014" name="Genome Biol. Evol.">
        <title>The genome of the myxosporean Thelohanellus kitauei shows adaptations to nutrient acquisition within its fish host.</title>
        <authorList>
            <person name="Yang Y."/>
            <person name="Xiong J."/>
            <person name="Zhou Z."/>
            <person name="Huo F."/>
            <person name="Miao W."/>
            <person name="Ran C."/>
            <person name="Liu Y."/>
            <person name="Zhang J."/>
            <person name="Feng J."/>
            <person name="Wang M."/>
            <person name="Wang M."/>
            <person name="Wang L."/>
            <person name="Yao B."/>
        </authorList>
    </citation>
    <scope>NUCLEOTIDE SEQUENCE [LARGE SCALE GENOMIC DNA]</scope>
    <source>
        <strain evidence="2">Wuqing</strain>
    </source>
</reference>
<proteinExistence type="predicted"/>
<gene>
    <name evidence="2" type="ORF">RF11_11332</name>
</gene>
<organism evidence="2 3">
    <name type="scientific">Thelohanellus kitauei</name>
    <name type="common">Myxosporean</name>
    <dbReference type="NCBI Taxonomy" id="669202"/>
    <lineage>
        <taxon>Eukaryota</taxon>
        <taxon>Metazoa</taxon>
        <taxon>Cnidaria</taxon>
        <taxon>Myxozoa</taxon>
        <taxon>Myxosporea</taxon>
        <taxon>Bivalvulida</taxon>
        <taxon>Platysporina</taxon>
        <taxon>Myxobolidae</taxon>
        <taxon>Thelohanellus</taxon>
    </lineage>
</organism>
<comment type="caution">
    <text evidence="2">The sequence shown here is derived from an EMBL/GenBank/DDBJ whole genome shotgun (WGS) entry which is preliminary data.</text>
</comment>
<feature type="region of interest" description="Disordered" evidence="1">
    <location>
        <begin position="76"/>
        <end position="106"/>
    </location>
</feature>
<accession>A0A0C2MYE3</accession>
<evidence type="ECO:0000313" key="3">
    <source>
        <dbReference type="Proteomes" id="UP000031668"/>
    </source>
</evidence>
<dbReference type="AlphaFoldDB" id="A0A0C2MYE3"/>
<dbReference type="Proteomes" id="UP000031668">
    <property type="component" value="Unassembled WGS sequence"/>
</dbReference>
<sequence length="106" mass="11926">MAALYVSMTPEQRSSLKDFVEAPSNVPDNLKMYTLPTLKNFIGFIETPRMIEILKALYETFKYFKTNATQTINEMAVQESTLPTEKSSSMAKGDSETTTETTPKSQ</sequence>
<evidence type="ECO:0000256" key="1">
    <source>
        <dbReference type="SAM" id="MobiDB-lite"/>
    </source>
</evidence>
<dbReference type="EMBL" id="JWZT01003500">
    <property type="protein sequence ID" value="KII66622.1"/>
    <property type="molecule type" value="Genomic_DNA"/>
</dbReference>
<evidence type="ECO:0000313" key="2">
    <source>
        <dbReference type="EMBL" id="KII66622.1"/>
    </source>
</evidence>
<keyword evidence="3" id="KW-1185">Reference proteome</keyword>
<protein>
    <submittedName>
        <fullName evidence="2">Uncharacterized protein</fullName>
    </submittedName>
</protein>